<dbReference type="Pfam" id="PF02277">
    <property type="entry name" value="DBI_PRT"/>
    <property type="match status" value="1"/>
</dbReference>
<dbReference type="GO" id="GO:0008939">
    <property type="term" value="F:nicotinate-nucleotide-dimethylbenzimidazole phosphoribosyltransferase activity"/>
    <property type="evidence" value="ECO:0007669"/>
    <property type="project" value="UniProtKB-EC"/>
</dbReference>
<protein>
    <recommendedName>
        <fullName evidence="5 11">Nicotinate-nucleotide--dimethylbenzimidazole phosphoribosyltransferase</fullName>
        <shortName evidence="11">NN:DBI PRT</shortName>
        <ecNumber evidence="4 11">2.4.2.21</ecNumber>
    </recommendedName>
    <alternativeName>
        <fullName evidence="9 11">N(1)-alpha-phosphoribosyltransferase</fullName>
    </alternativeName>
</protein>
<dbReference type="HAMAP" id="MF_00230">
    <property type="entry name" value="CobT"/>
    <property type="match status" value="1"/>
</dbReference>
<dbReference type="EC" id="2.4.2.21" evidence="4 11"/>
<keyword evidence="8 11" id="KW-0808">Transferase</keyword>
<dbReference type="PANTHER" id="PTHR43463:SF1">
    <property type="entry name" value="NICOTINATE-NUCLEOTIDE--DIMETHYLBENZIMIDAZOLE PHOSPHORIBOSYLTRANSFERASE"/>
    <property type="match status" value="1"/>
</dbReference>
<dbReference type="NCBIfam" id="TIGR03160">
    <property type="entry name" value="cobT_DBIPRT"/>
    <property type="match status" value="1"/>
</dbReference>
<comment type="function">
    <text evidence="1 11">Catalyzes the synthesis of alpha-ribazole-5'-phosphate from nicotinate mononucleotide (NAMN) and 5,6-dimethylbenzimidazole (DMB).</text>
</comment>
<evidence type="ECO:0000256" key="11">
    <source>
        <dbReference type="HAMAP-Rule" id="MF_00230"/>
    </source>
</evidence>
<comment type="caution">
    <text evidence="12">The sequence shown here is derived from an EMBL/GenBank/DDBJ whole genome shotgun (WGS) entry which is preliminary data.</text>
</comment>
<dbReference type="Gene3D" id="1.10.1610.10">
    <property type="match status" value="1"/>
</dbReference>
<dbReference type="InterPro" id="IPR036087">
    <property type="entry name" value="Nict_dMeBzImd_PRibTrfase_sf"/>
</dbReference>
<comment type="catalytic activity">
    <reaction evidence="10 11">
        <text>5,6-dimethylbenzimidazole + nicotinate beta-D-ribonucleotide = alpha-ribazole 5'-phosphate + nicotinate + H(+)</text>
        <dbReference type="Rhea" id="RHEA:11196"/>
        <dbReference type="ChEBI" id="CHEBI:15378"/>
        <dbReference type="ChEBI" id="CHEBI:15890"/>
        <dbReference type="ChEBI" id="CHEBI:32544"/>
        <dbReference type="ChEBI" id="CHEBI:57502"/>
        <dbReference type="ChEBI" id="CHEBI:57918"/>
        <dbReference type="EC" id="2.4.2.21"/>
    </reaction>
</comment>
<evidence type="ECO:0000256" key="4">
    <source>
        <dbReference type="ARBA" id="ARBA00011991"/>
    </source>
</evidence>
<evidence type="ECO:0000256" key="6">
    <source>
        <dbReference type="ARBA" id="ARBA00022573"/>
    </source>
</evidence>
<dbReference type="SUPFAM" id="SSF52733">
    <property type="entry name" value="Nicotinate mononucleotide:5,6-dimethylbenzimidazole phosphoribosyltransferase (CobT)"/>
    <property type="match status" value="1"/>
</dbReference>
<dbReference type="RefSeq" id="WP_148029879.1">
    <property type="nucleotide sequence ID" value="NZ_BAABFD010000027.1"/>
</dbReference>
<dbReference type="InterPro" id="IPR023195">
    <property type="entry name" value="Nict_dMeBzImd_PRibTrfase_N"/>
</dbReference>
<reference evidence="12 13" key="1">
    <citation type="submission" date="2022-11" db="EMBL/GenBank/DDBJ databases">
        <title>Nonomuraea corallina sp. nov., a new species of the genus Nonomuraea isolated from sea side sediment in Thai sea.</title>
        <authorList>
            <person name="Ngamcharungchit C."/>
            <person name="Matsumoto A."/>
            <person name="Suriyachadkun C."/>
            <person name="Panbangred W."/>
            <person name="Inahashi Y."/>
            <person name="Intra B."/>
        </authorList>
    </citation>
    <scope>NUCLEOTIDE SEQUENCE [LARGE SCALE GENOMIC DNA]</scope>
    <source>
        <strain evidence="12 13">DSM 43553</strain>
    </source>
</reference>
<organism evidence="12 13">
    <name type="scientific">Nonomuraea ferruginea</name>
    <dbReference type="NCBI Taxonomy" id="46174"/>
    <lineage>
        <taxon>Bacteria</taxon>
        <taxon>Bacillati</taxon>
        <taxon>Actinomycetota</taxon>
        <taxon>Actinomycetes</taxon>
        <taxon>Streptosporangiales</taxon>
        <taxon>Streptosporangiaceae</taxon>
        <taxon>Nonomuraea</taxon>
    </lineage>
</organism>
<feature type="active site" description="Proton acceptor" evidence="11">
    <location>
        <position position="328"/>
    </location>
</feature>
<dbReference type="InterPro" id="IPR017846">
    <property type="entry name" value="Nict_dMeBzImd_PRibTrfase_bact"/>
</dbReference>
<keyword evidence="13" id="KW-1185">Reference proteome</keyword>
<evidence type="ECO:0000256" key="1">
    <source>
        <dbReference type="ARBA" id="ARBA00002197"/>
    </source>
</evidence>
<evidence type="ECO:0000256" key="8">
    <source>
        <dbReference type="ARBA" id="ARBA00022679"/>
    </source>
</evidence>
<evidence type="ECO:0000256" key="5">
    <source>
        <dbReference type="ARBA" id="ARBA00015486"/>
    </source>
</evidence>
<dbReference type="InterPro" id="IPR003200">
    <property type="entry name" value="Nict_dMeBzImd_PRibTrfase"/>
</dbReference>
<name>A0ABT4T3Q7_9ACTN</name>
<dbReference type="EMBL" id="JAPNUD010000079">
    <property type="protein sequence ID" value="MDA0643894.1"/>
    <property type="molecule type" value="Genomic_DNA"/>
</dbReference>
<comment type="similarity">
    <text evidence="3 11">Belongs to the CobT family.</text>
</comment>
<evidence type="ECO:0000313" key="13">
    <source>
        <dbReference type="Proteomes" id="UP001212498"/>
    </source>
</evidence>
<keyword evidence="6 11" id="KW-0169">Cobalamin biosynthesis</keyword>
<dbReference type="PANTHER" id="PTHR43463">
    <property type="entry name" value="NICOTINATE-NUCLEOTIDE--DIMETHYLBENZIMIDAZOLE PHOSPHORIBOSYLTRANSFERASE"/>
    <property type="match status" value="1"/>
</dbReference>
<proteinExistence type="inferred from homology"/>
<accession>A0ABT4T3Q7</accession>
<dbReference type="Gene3D" id="3.40.50.10210">
    <property type="match status" value="1"/>
</dbReference>
<evidence type="ECO:0000256" key="7">
    <source>
        <dbReference type="ARBA" id="ARBA00022676"/>
    </source>
</evidence>
<evidence type="ECO:0000256" key="9">
    <source>
        <dbReference type="ARBA" id="ARBA00030686"/>
    </source>
</evidence>
<keyword evidence="7 11" id="KW-0328">Glycosyltransferase</keyword>
<sequence>MLAETLAALRPADPRAIADARAHQDRLTKPRGSLGALEEVAVRLAGAAGVSPPPMPEPAALAIFAADHGVHARGVTPWPQEVTVQMVHNFLAEGAVANAFAAQIGASVTVVDVGVAADLPDDARLVKRKIAYGTADLSRGPAMTGEEAVRALEAGIGVARDLVASGARCLITGDMGIANTTASAALIAAFTGRDPAAVTGLGTGVTEETHARKIAVVREALQVNGILMEGRPDPHGLKLQEASRVLAAVGGFEHAAIAGFILGGAAARVPVILDGVIAGAAALAAAALSPAAVDHCVAGHRSAEPGHSAALEHLGLRPLVDLELRLGEGTGGLLAHPLVCAAVRVMHEVATFDSAGVTEKHM</sequence>
<dbReference type="NCBIfam" id="NF000996">
    <property type="entry name" value="PRK00105.1"/>
    <property type="match status" value="1"/>
</dbReference>
<evidence type="ECO:0000256" key="10">
    <source>
        <dbReference type="ARBA" id="ARBA00047340"/>
    </source>
</evidence>
<comment type="pathway">
    <text evidence="2 11">Nucleoside biosynthesis; alpha-ribazole biosynthesis; alpha-ribazole from 5,6-dimethylbenzimidazole: step 1/2.</text>
</comment>
<evidence type="ECO:0000313" key="12">
    <source>
        <dbReference type="EMBL" id="MDA0643894.1"/>
    </source>
</evidence>
<dbReference type="CDD" id="cd02439">
    <property type="entry name" value="DMB-PRT_CobT"/>
    <property type="match status" value="1"/>
</dbReference>
<evidence type="ECO:0000256" key="3">
    <source>
        <dbReference type="ARBA" id="ARBA00007110"/>
    </source>
</evidence>
<gene>
    <name evidence="11 12" type="primary">cobT</name>
    <name evidence="12" type="ORF">OUY24_24975</name>
</gene>
<dbReference type="Proteomes" id="UP001212498">
    <property type="component" value="Unassembled WGS sequence"/>
</dbReference>
<evidence type="ECO:0000256" key="2">
    <source>
        <dbReference type="ARBA" id="ARBA00005049"/>
    </source>
</evidence>